<feature type="chain" id="PRO_5041255319" description="FAS1 domain-containing protein" evidence="1">
    <location>
        <begin position="23"/>
        <end position="460"/>
    </location>
</feature>
<feature type="domain" description="FAS1" evidence="2">
    <location>
        <begin position="121"/>
        <end position="260"/>
    </location>
</feature>
<feature type="signal peptide" evidence="1">
    <location>
        <begin position="1"/>
        <end position="22"/>
    </location>
</feature>
<name>A0AA39L3J8_SARSR</name>
<dbReference type="Pfam" id="PF02469">
    <property type="entry name" value="Fasciclin"/>
    <property type="match status" value="2"/>
</dbReference>
<accession>A0AA39L3J8</accession>
<reference evidence="3" key="1">
    <citation type="submission" date="2022-10" db="EMBL/GenBank/DDBJ databases">
        <title>Determination and structural analysis of whole genome sequence of Sarocladium strictum F4-1.</title>
        <authorList>
            <person name="Hu L."/>
            <person name="Jiang Y."/>
        </authorList>
    </citation>
    <scope>NUCLEOTIDE SEQUENCE</scope>
    <source>
        <strain evidence="3">F4-1</strain>
    </source>
</reference>
<dbReference type="PROSITE" id="PS50213">
    <property type="entry name" value="FAS1"/>
    <property type="match status" value="2"/>
</dbReference>
<dbReference type="InterPro" id="IPR000782">
    <property type="entry name" value="FAS1_domain"/>
</dbReference>
<comment type="caution">
    <text evidence="3">The sequence shown here is derived from an EMBL/GenBank/DDBJ whole genome shotgun (WGS) entry which is preliminary data.</text>
</comment>
<dbReference type="PROSITE" id="PS51257">
    <property type="entry name" value="PROKAR_LIPOPROTEIN"/>
    <property type="match status" value="1"/>
</dbReference>
<keyword evidence="1" id="KW-0732">Signal</keyword>
<evidence type="ECO:0000256" key="1">
    <source>
        <dbReference type="SAM" id="SignalP"/>
    </source>
</evidence>
<dbReference type="PANTHER" id="PTHR10900:SF125">
    <property type="entry name" value="FAS1 DOMAIN-CONTAINING PROTEIN YLR001C"/>
    <property type="match status" value="1"/>
</dbReference>
<evidence type="ECO:0000259" key="2">
    <source>
        <dbReference type="PROSITE" id="PS50213"/>
    </source>
</evidence>
<dbReference type="SUPFAM" id="SSF82153">
    <property type="entry name" value="FAS1 domain"/>
    <property type="match status" value="2"/>
</dbReference>
<dbReference type="InterPro" id="IPR036378">
    <property type="entry name" value="FAS1_dom_sf"/>
</dbReference>
<evidence type="ECO:0000313" key="3">
    <source>
        <dbReference type="EMBL" id="KAK0382700.1"/>
    </source>
</evidence>
<keyword evidence="4" id="KW-1185">Reference proteome</keyword>
<dbReference type="SMART" id="SM00554">
    <property type="entry name" value="FAS1"/>
    <property type="match status" value="2"/>
</dbReference>
<dbReference type="Proteomes" id="UP001175261">
    <property type="component" value="Unassembled WGS sequence"/>
</dbReference>
<dbReference type="EMBL" id="JAPDFR010000010">
    <property type="protein sequence ID" value="KAK0382700.1"/>
    <property type="molecule type" value="Genomic_DNA"/>
</dbReference>
<organism evidence="3 4">
    <name type="scientific">Sarocladium strictum</name>
    <name type="common">Black bundle disease fungus</name>
    <name type="synonym">Acremonium strictum</name>
    <dbReference type="NCBI Taxonomy" id="5046"/>
    <lineage>
        <taxon>Eukaryota</taxon>
        <taxon>Fungi</taxon>
        <taxon>Dikarya</taxon>
        <taxon>Ascomycota</taxon>
        <taxon>Pezizomycotina</taxon>
        <taxon>Sordariomycetes</taxon>
        <taxon>Hypocreomycetidae</taxon>
        <taxon>Hypocreales</taxon>
        <taxon>Sarocladiaceae</taxon>
        <taxon>Sarocladium</taxon>
    </lineage>
</organism>
<dbReference type="AlphaFoldDB" id="A0AA39L3J8"/>
<gene>
    <name evidence="3" type="ORF">NLU13_9796</name>
</gene>
<proteinExistence type="predicted"/>
<feature type="domain" description="FAS1" evidence="2">
    <location>
        <begin position="264"/>
        <end position="425"/>
    </location>
</feature>
<dbReference type="InterPro" id="IPR050904">
    <property type="entry name" value="Adhesion/Biosynth-related"/>
</dbReference>
<evidence type="ECO:0000313" key="4">
    <source>
        <dbReference type="Proteomes" id="UP001175261"/>
    </source>
</evidence>
<protein>
    <recommendedName>
        <fullName evidence="2">FAS1 domain-containing protein</fullName>
    </recommendedName>
</protein>
<dbReference type="PANTHER" id="PTHR10900">
    <property type="entry name" value="PERIOSTIN-RELATED"/>
    <property type="match status" value="1"/>
</dbReference>
<dbReference type="Gene3D" id="2.30.180.10">
    <property type="entry name" value="FAS1 domain"/>
    <property type="match status" value="2"/>
</dbReference>
<sequence length="460" mass="50704">MRRSGAVRIPLAVVALASSACAFVVPPAQLPLVAEPHQSASGAWWDSLRDLASESSLNPHVPNADELVAALEGKVDRISAGFEDVAKSLKDLQSHIVDLVSKDDEDVTAYGSKHGHREYPDYTIYELIKKSNYTKKFAAAIDDYPSVVKILNGTDAGNHTLCVPLDEAFEHLPEHGDKPSKEFMESALLYHIGLGDLPAVKLLKANTIPTAYNESWLGNEPQRLRTSVGLGGLKLNFYSKVVAADFKAKNGIVHGIREILIPPPMVGRELTLFPGEFSTLLLAYEKTNFVDFIHNVKMVGSTVFAPSNKAFQKLGPRANAFLFNTETGLKYLKAILKYHIVANATLYTDAFYDKTDSADEGDSSFAGAEKREHFDLVTLLHDLHVSVDILEWASLKFVTVNGFAGIQVRDGVAKNGVIHVLDRVLIPPHKHEHKHAEVDNELWEGEMDVNTLKSRLDDYV</sequence>